<organism evidence="9 10">
    <name type="scientific">Riccia sorocarpa</name>
    <dbReference type="NCBI Taxonomy" id="122646"/>
    <lineage>
        <taxon>Eukaryota</taxon>
        <taxon>Viridiplantae</taxon>
        <taxon>Streptophyta</taxon>
        <taxon>Embryophyta</taxon>
        <taxon>Marchantiophyta</taxon>
        <taxon>Marchantiopsida</taxon>
        <taxon>Marchantiidae</taxon>
        <taxon>Marchantiales</taxon>
        <taxon>Ricciaceae</taxon>
        <taxon>Riccia</taxon>
    </lineage>
</organism>
<evidence type="ECO:0000256" key="3">
    <source>
        <dbReference type="ARBA" id="ARBA00022692"/>
    </source>
</evidence>
<proteinExistence type="predicted"/>
<dbReference type="SUPFAM" id="SSF52058">
    <property type="entry name" value="L domain-like"/>
    <property type="match status" value="1"/>
</dbReference>
<keyword evidence="7" id="KW-0472">Membrane</keyword>
<accession>A0ABD3I838</accession>
<protein>
    <recommendedName>
        <fullName evidence="8">Leucine-rich repeat-containing N-terminal plant-type domain-containing protein</fullName>
    </recommendedName>
</protein>
<keyword evidence="5" id="KW-0677">Repeat</keyword>
<reference evidence="9 10" key="1">
    <citation type="submission" date="2024-09" db="EMBL/GenBank/DDBJ databases">
        <title>Chromosome-scale assembly of Riccia sorocarpa.</title>
        <authorList>
            <person name="Paukszto L."/>
        </authorList>
    </citation>
    <scope>NUCLEOTIDE SEQUENCE [LARGE SCALE GENOMIC DNA]</scope>
    <source>
        <strain evidence="9">LP-2024</strain>
        <tissue evidence="9">Aerial parts of the thallus</tissue>
    </source>
</reference>
<evidence type="ECO:0000259" key="8">
    <source>
        <dbReference type="Pfam" id="PF08263"/>
    </source>
</evidence>
<evidence type="ECO:0000256" key="5">
    <source>
        <dbReference type="ARBA" id="ARBA00022737"/>
    </source>
</evidence>
<evidence type="ECO:0000256" key="1">
    <source>
        <dbReference type="ARBA" id="ARBA00004167"/>
    </source>
</evidence>
<evidence type="ECO:0000256" key="6">
    <source>
        <dbReference type="ARBA" id="ARBA00022989"/>
    </source>
</evidence>
<keyword evidence="10" id="KW-1185">Reference proteome</keyword>
<dbReference type="EMBL" id="JBJQOH010000002">
    <property type="protein sequence ID" value="KAL3698472.1"/>
    <property type="molecule type" value="Genomic_DNA"/>
</dbReference>
<dbReference type="Gene3D" id="3.80.10.10">
    <property type="entry name" value="Ribonuclease Inhibitor"/>
    <property type="match status" value="1"/>
</dbReference>
<dbReference type="InterPro" id="IPR013210">
    <property type="entry name" value="LRR_N_plant-typ"/>
</dbReference>
<keyword evidence="3" id="KW-0812">Transmembrane</keyword>
<evidence type="ECO:0000313" key="9">
    <source>
        <dbReference type="EMBL" id="KAL3698472.1"/>
    </source>
</evidence>
<dbReference type="Pfam" id="PF00560">
    <property type="entry name" value="LRR_1"/>
    <property type="match status" value="3"/>
</dbReference>
<dbReference type="PANTHER" id="PTHR47988">
    <property type="entry name" value="SOMATIC EMBRYOGENESIS RECEPTOR KINASE 1"/>
    <property type="match status" value="1"/>
</dbReference>
<dbReference type="InterPro" id="IPR001611">
    <property type="entry name" value="Leu-rich_rpt"/>
</dbReference>
<dbReference type="Pfam" id="PF08263">
    <property type="entry name" value="LRRNT_2"/>
    <property type="match status" value="1"/>
</dbReference>
<dbReference type="FunFam" id="3.80.10.10:FF:000129">
    <property type="entry name" value="Leucine-rich repeat receptor-like kinase"/>
    <property type="match status" value="1"/>
</dbReference>
<keyword evidence="4" id="KW-0732">Signal</keyword>
<evidence type="ECO:0000256" key="2">
    <source>
        <dbReference type="ARBA" id="ARBA00022614"/>
    </source>
</evidence>
<dbReference type="InterPro" id="IPR032675">
    <property type="entry name" value="LRR_dom_sf"/>
</dbReference>
<evidence type="ECO:0000256" key="7">
    <source>
        <dbReference type="ARBA" id="ARBA00023136"/>
    </source>
</evidence>
<dbReference type="GO" id="GO:0016020">
    <property type="term" value="C:membrane"/>
    <property type="evidence" value="ECO:0007669"/>
    <property type="project" value="UniProtKB-SubCell"/>
</dbReference>
<keyword evidence="6" id="KW-1133">Transmembrane helix</keyword>
<evidence type="ECO:0000256" key="4">
    <source>
        <dbReference type="ARBA" id="ARBA00022729"/>
    </source>
</evidence>
<dbReference type="Proteomes" id="UP001633002">
    <property type="component" value="Unassembled WGS sequence"/>
</dbReference>
<sequence length="192" mass="21171">MSDEDPRSRYTHPYHQTASFHITAALAEANSLNVELETEYSSRDGYYSSEPPSSHMWCLICSSEEYKFPVSCAGILVFRELLLEFKKGVEGDPFHRLSSWNSKNLVNVCRWTGVTCSHDQRVVSLDLSGMQLSGSISGILGNLSSMVHLDLSNNAFNGSSLPEDLGRLKNLQILALDGNNIAGRIPNSLGQC</sequence>
<dbReference type="AlphaFoldDB" id="A0ABD3I838"/>
<evidence type="ECO:0000313" key="10">
    <source>
        <dbReference type="Proteomes" id="UP001633002"/>
    </source>
</evidence>
<gene>
    <name evidence="9" type="ORF">R1sor_012548</name>
</gene>
<comment type="caution">
    <text evidence="9">The sequence shown here is derived from an EMBL/GenBank/DDBJ whole genome shotgun (WGS) entry which is preliminary data.</text>
</comment>
<comment type="subcellular location">
    <subcellularLocation>
        <location evidence="1">Membrane</location>
        <topology evidence="1">Single-pass membrane protein</topology>
    </subcellularLocation>
</comment>
<name>A0ABD3I838_9MARC</name>
<feature type="domain" description="Leucine-rich repeat-containing N-terminal plant-type" evidence="8">
    <location>
        <begin position="80"/>
        <end position="117"/>
    </location>
</feature>
<keyword evidence="2" id="KW-0433">Leucine-rich repeat</keyword>